<evidence type="ECO:0000313" key="4">
    <source>
        <dbReference type="Proteomes" id="UP000595197"/>
    </source>
</evidence>
<feature type="transmembrane region" description="Helical" evidence="1">
    <location>
        <begin position="77"/>
        <end position="100"/>
    </location>
</feature>
<dbReference type="Proteomes" id="UP000595197">
    <property type="component" value="Chromosome"/>
</dbReference>
<sequence>MGFREIALTARTFALSGLASMASAPARAAGGGMPWEDPLSQVANSITGPVAGSIIAIAIVASGLTMAFAAGQGMRTFAGIIFAGSIVGVGLLFFMGLFGLTAGMVF</sequence>
<dbReference type="Pfam" id="PF04956">
    <property type="entry name" value="TrbC"/>
    <property type="match status" value="1"/>
</dbReference>
<feature type="signal peptide" evidence="2">
    <location>
        <begin position="1"/>
        <end position="28"/>
    </location>
</feature>
<reference evidence="3" key="1">
    <citation type="submission" date="2021-02" db="EMBL/GenBank/DDBJ databases">
        <title>Skermanella TT6 skin isolate.</title>
        <authorList>
            <person name="Lee K."/>
            <person name="Ganzorig M."/>
        </authorList>
    </citation>
    <scope>NUCLEOTIDE SEQUENCE</scope>
    <source>
        <strain evidence="3">TT6</strain>
    </source>
</reference>
<protein>
    <submittedName>
        <fullName evidence="3">TrbC/VirB2 family protein</fullName>
    </submittedName>
</protein>
<keyword evidence="2" id="KW-0732">Signal</keyword>
<proteinExistence type="predicted"/>
<name>A0ABX7B707_9PROT</name>
<evidence type="ECO:0000313" key="3">
    <source>
        <dbReference type="EMBL" id="QQP89903.1"/>
    </source>
</evidence>
<dbReference type="RefSeq" id="WP_201076691.1">
    <property type="nucleotide sequence ID" value="NZ_CP067420.1"/>
</dbReference>
<feature type="chain" id="PRO_5047191602" evidence="2">
    <location>
        <begin position="29"/>
        <end position="106"/>
    </location>
</feature>
<keyword evidence="1" id="KW-0812">Transmembrane</keyword>
<dbReference type="InterPro" id="IPR007039">
    <property type="entry name" value="TrbC/VirB2"/>
</dbReference>
<organism evidence="3 4">
    <name type="scientific">Skermanella cutis</name>
    <dbReference type="NCBI Taxonomy" id="2775420"/>
    <lineage>
        <taxon>Bacteria</taxon>
        <taxon>Pseudomonadati</taxon>
        <taxon>Pseudomonadota</taxon>
        <taxon>Alphaproteobacteria</taxon>
        <taxon>Rhodospirillales</taxon>
        <taxon>Azospirillaceae</taxon>
        <taxon>Skermanella</taxon>
    </lineage>
</organism>
<evidence type="ECO:0000256" key="1">
    <source>
        <dbReference type="SAM" id="Phobius"/>
    </source>
</evidence>
<gene>
    <name evidence="3" type="ORF">IGS68_01080</name>
</gene>
<keyword evidence="1" id="KW-0472">Membrane</keyword>
<dbReference type="EMBL" id="CP067420">
    <property type="protein sequence ID" value="QQP89903.1"/>
    <property type="molecule type" value="Genomic_DNA"/>
</dbReference>
<keyword evidence="1" id="KW-1133">Transmembrane helix</keyword>
<evidence type="ECO:0000256" key="2">
    <source>
        <dbReference type="SAM" id="SignalP"/>
    </source>
</evidence>
<feature type="transmembrane region" description="Helical" evidence="1">
    <location>
        <begin position="52"/>
        <end position="70"/>
    </location>
</feature>
<accession>A0ABX7B707</accession>
<keyword evidence="4" id="KW-1185">Reference proteome</keyword>